<protein>
    <submittedName>
        <fullName evidence="2">Putative endonuclease</fullName>
    </submittedName>
</protein>
<keyword evidence="2" id="KW-0255">Endonuclease</keyword>
<sequence>MKDKSFYVGVTHNIGERLEKHNRPHKGYTGKKQPWVLVYTEIYTTKTDALKRENFIKAQKSREYIEVLINGSSAG</sequence>
<dbReference type="GO" id="GO:0004519">
    <property type="term" value="F:endonuclease activity"/>
    <property type="evidence" value="ECO:0007669"/>
    <property type="project" value="UniProtKB-KW"/>
</dbReference>
<organism evidence="2 3">
    <name type="scientific">Mongoliibacter ruber</name>
    <dbReference type="NCBI Taxonomy" id="1750599"/>
    <lineage>
        <taxon>Bacteria</taxon>
        <taxon>Pseudomonadati</taxon>
        <taxon>Bacteroidota</taxon>
        <taxon>Cytophagia</taxon>
        <taxon>Cytophagales</taxon>
        <taxon>Cyclobacteriaceae</taxon>
        <taxon>Mongoliibacter</taxon>
    </lineage>
</organism>
<comment type="caution">
    <text evidence="2">The sequence shown here is derived from an EMBL/GenBank/DDBJ whole genome shotgun (WGS) entry which is preliminary data.</text>
</comment>
<dbReference type="InterPro" id="IPR000305">
    <property type="entry name" value="GIY-YIG_endonuc"/>
</dbReference>
<gene>
    <name evidence="2" type="ORF">CLW00_101467</name>
</gene>
<dbReference type="PROSITE" id="PS50164">
    <property type="entry name" value="GIY_YIG"/>
    <property type="match status" value="1"/>
</dbReference>
<evidence type="ECO:0000313" key="2">
    <source>
        <dbReference type="EMBL" id="PRY90801.1"/>
    </source>
</evidence>
<dbReference type="InterPro" id="IPR035901">
    <property type="entry name" value="GIY-YIG_endonuc_sf"/>
</dbReference>
<evidence type="ECO:0000313" key="3">
    <source>
        <dbReference type="Proteomes" id="UP000238157"/>
    </source>
</evidence>
<evidence type="ECO:0000259" key="1">
    <source>
        <dbReference type="PROSITE" id="PS50164"/>
    </source>
</evidence>
<feature type="domain" description="GIY-YIG" evidence="1">
    <location>
        <begin position="1"/>
        <end position="66"/>
    </location>
</feature>
<keyword evidence="3" id="KW-1185">Reference proteome</keyword>
<dbReference type="AlphaFoldDB" id="A0A2T0WVS9"/>
<dbReference type="EMBL" id="PVTR01000001">
    <property type="protein sequence ID" value="PRY90801.1"/>
    <property type="molecule type" value="Genomic_DNA"/>
</dbReference>
<dbReference type="Proteomes" id="UP000238157">
    <property type="component" value="Unassembled WGS sequence"/>
</dbReference>
<dbReference type="Pfam" id="PF01541">
    <property type="entry name" value="GIY-YIG"/>
    <property type="match status" value="1"/>
</dbReference>
<keyword evidence="2" id="KW-0540">Nuclease</keyword>
<proteinExistence type="predicted"/>
<keyword evidence="2" id="KW-0378">Hydrolase</keyword>
<reference evidence="2 3" key="1">
    <citation type="submission" date="2018-03" db="EMBL/GenBank/DDBJ databases">
        <title>Genomic Encyclopedia of Archaeal and Bacterial Type Strains, Phase II (KMG-II): from individual species to whole genera.</title>
        <authorList>
            <person name="Goeker M."/>
        </authorList>
    </citation>
    <scope>NUCLEOTIDE SEQUENCE [LARGE SCALE GENOMIC DNA]</scope>
    <source>
        <strain evidence="2 3">DSM 27929</strain>
    </source>
</reference>
<dbReference type="SUPFAM" id="SSF82771">
    <property type="entry name" value="GIY-YIG endonuclease"/>
    <property type="match status" value="1"/>
</dbReference>
<accession>A0A2T0WVS9</accession>
<dbReference type="Gene3D" id="3.40.1440.10">
    <property type="entry name" value="GIY-YIG endonuclease"/>
    <property type="match status" value="1"/>
</dbReference>
<name>A0A2T0WVS9_9BACT</name>